<reference evidence="3" key="1">
    <citation type="submission" date="2016-11" db="EMBL/GenBank/DDBJ databases">
        <title>The genome sequence of Colletotrichum cuscutae.</title>
        <authorList>
            <person name="Baroncelli R."/>
        </authorList>
    </citation>
    <scope>NUCLEOTIDE SEQUENCE</scope>
    <source>
        <strain evidence="3">IMI 304802</strain>
    </source>
</reference>
<dbReference type="Proteomes" id="UP001239213">
    <property type="component" value="Unassembled WGS sequence"/>
</dbReference>
<name>A0AAI9V669_9PEZI</name>
<evidence type="ECO:0000313" key="3">
    <source>
        <dbReference type="EMBL" id="KAK1472612.1"/>
    </source>
</evidence>
<feature type="compositionally biased region" description="Basic residues" evidence="1">
    <location>
        <begin position="345"/>
        <end position="359"/>
    </location>
</feature>
<evidence type="ECO:0000256" key="1">
    <source>
        <dbReference type="SAM" id="MobiDB-lite"/>
    </source>
</evidence>
<keyword evidence="4" id="KW-1185">Reference proteome</keyword>
<dbReference type="EMBL" id="MPDP01000188">
    <property type="protein sequence ID" value="KAK1472612.1"/>
    <property type="molecule type" value="Genomic_DNA"/>
</dbReference>
<dbReference type="AlphaFoldDB" id="A0AAI9V669"/>
<keyword evidence="2" id="KW-0472">Membrane</keyword>
<organism evidence="3 4">
    <name type="scientific">Colletotrichum cuscutae</name>
    <dbReference type="NCBI Taxonomy" id="1209917"/>
    <lineage>
        <taxon>Eukaryota</taxon>
        <taxon>Fungi</taxon>
        <taxon>Dikarya</taxon>
        <taxon>Ascomycota</taxon>
        <taxon>Pezizomycotina</taxon>
        <taxon>Sordariomycetes</taxon>
        <taxon>Hypocreomycetidae</taxon>
        <taxon>Glomerellales</taxon>
        <taxon>Glomerellaceae</taxon>
        <taxon>Colletotrichum</taxon>
        <taxon>Colletotrichum acutatum species complex</taxon>
    </lineage>
</organism>
<feature type="region of interest" description="Disordered" evidence="1">
    <location>
        <begin position="338"/>
        <end position="362"/>
    </location>
</feature>
<keyword evidence="2" id="KW-1133">Transmembrane helix</keyword>
<feature type="transmembrane region" description="Helical" evidence="2">
    <location>
        <begin position="1008"/>
        <end position="1028"/>
    </location>
</feature>
<keyword evidence="2" id="KW-0812">Transmembrane</keyword>
<accession>A0AAI9V669</accession>
<evidence type="ECO:0000256" key="2">
    <source>
        <dbReference type="SAM" id="Phobius"/>
    </source>
</evidence>
<gene>
    <name evidence="3" type="ORF">CCUS01_17311</name>
</gene>
<comment type="caution">
    <text evidence="3">The sequence shown here is derived from an EMBL/GenBank/DDBJ whole genome shotgun (WGS) entry which is preliminary data.</text>
</comment>
<protein>
    <submittedName>
        <fullName evidence="3">Uncharacterized protein</fullName>
    </submittedName>
</protein>
<evidence type="ECO:0000313" key="4">
    <source>
        <dbReference type="Proteomes" id="UP001239213"/>
    </source>
</evidence>
<sequence>MLHFILALGVPKVRVTFQNTEYSPLNYHYVVCIKVPIAVDGLDALPDFDLGLPLTTCFGIFIIEIGLQNRLGFHARHTPIKHGLTLEIRTRGARASRVGWMLSLIECSLREAHSHIGCEGQGLRPDQRPCQCSTDSRMPVLEVDCDDNIATRRACLFARVQGVRQKDRKHAYLTGSAIFLDRHGAQSLDLKSHLLRFLGAKRPCLHVFGAASGFHEHGSTMTQSRRDRETLLSVVWDGMEHYWKNQPRSPDLVDFDFRRFSAGIPRANPAINGSTVVDTIRTFCFFGPPTSARLNAKLRSARQMKSKQADLHVDFTATTDCRCELWLAEIRRALREKQTQASLSHSKKKKKKKKKKPQKKFSSSLAFAGHAWLFGEQDCYVVQDGGGKFHLNGGPSNFVYRLIAAVSAAFSLINTRQYVASCGKRPAAFYPSLGPDRGSSSVADGVYMICLFRKVALRVIYRQRIFVCAYDGLVQTPEFTIHKSRGIVKQENNQASALIGNHTSGFAYIGPVSDRCVANNIGLLEKSKLKPGGKKKRETRLDPDRIAEVALVVTTNPVLLTKQATPFEFVRERGTQFAARQEPETTESQVPAEVKHVAENDVSHVSILAIQGMPSTLEHSNNVAEECWLGCSHAPNIPSVRHGKLIRACHADSPGFLMQFPRQQDSNARIPRMDRQRRSPKVSITAGVPRREITMPPNMGMASLLELEYDNAVSPGVRSVDDPAKISVVQRRRKQPVQSNHIYSVERIRDEEVDPKLLSSLIPKGQDNMSANLPTSDWGILADSSKSAQDDVFWYGSLLTPTMPRKSNYGVGGKVKELVVVSGIAVNEIISLHVCLNWVCAPASSLKKHLNSKLTFFDNKVGYGCPRHLASSRLKDQQRTRECGPAAPYGAEACVANQTPWLERLRASIRIVTYVIAPKTEGGCWDTFFYSCLFITHRYIFVFDKCMRICLSLRHHLGLLAVVYCSLGTVDVTGSWALAHLMMAMLTTMLGPALALTRNEKGERQTRFGNHGVLLTWCYTGAVAMSVIRVMQRAKELGMIFPGRDRRRTRAKDRAASLEVGRADQELWREGTTRLRPLVSFLRLAATGHCIRWDRGRSGPITEKLGGRQPATSTSHQIATASSSLPLPTGEGALFSDWSRRLMGINRWGGVVRKEGRKKLQRTPRRLPVSINCKSGLRSDVVAALGEFLLLLPSAVFGYFANHRTGLRIHYCVCSSWTLATNRPAFILAERIMNDESLLYQLPERNPVSPSIYR</sequence>
<proteinExistence type="predicted"/>